<dbReference type="AlphaFoldDB" id="A0A068NVG8"/>
<dbReference type="HOGENOM" id="CLU_041661_1_1_0"/>
<dbReference type="Gene3D" id="3.30.700.10">
    <property type="entry name" value="Glycoprotein, Type 4 Pilin"/>
    <property type="match status" value="1"/>
</dbReference>
<organism evidence="1 2">
    <name type="scientific">Fimbriimonas ginsengisoli Gsoil 348</name>
    <dbReference type="NCBI Taxonomy" id="661478"/>
    <lineage>
        <taxon>Bacteria</taxon>
        <taxon>Bacillati</taxon>
        <taxon>Armatimonadota</taxon>
        <taxon>Fimbriimonadia</taxon>
        <taxon>Fimbriimonadales</taxon>
        <taxon>Fimbriimonadaceae</taxon>
        <taxon>Fimbriimonas</taxon>
    </lineage>
</organism>
<dbReference type="Proteomes" id="UP000027982">
    <property type="component" value="Chromosome"/>
</dbReference>
<evidence type="ECO:0000313" key="1">
    <source>
        <dbReference type="EMBL" id="AIE87377.1"/>
    </source>
</evidence>
<sequence>MVMAIVAVLAAVLFPVFGQGRDAAKSADDLTNLKQLSQGASIYLLDADGVFAPVGSPASDLSWSPARDASVDASGNAWNGWGLRLAPYVKSYDVFRSPYFSKKGSYTGACAHATGMDLTNNYAMNWMLGSDGSFGSGSDKNDSFAWSPDGTHRFSRPMNNVEVMSPANTIAFMLSSTVAPSAQSWGCLYSTLQASDFDNQLQQYTLYNQGANLAFADGHASFFADERMNPASKGNPRAWTIFHFKSRGVWMEPTMPESSMGYTNLDPDGKSAGAL</sequence>
<accession>A0A068NVG8</accession>
<dbReference type="InterPro" id="IPR045584">
    <property type="entry name" value="Pilin-like"/>
</dbReference>
<evidence type="ECO:0000313" key="2">
    <source>
        <dbReference type="Proteomes" id="UP000027982"/>
    </source>
</evidence>
<dbReference type="KEGG" id="fgi:OP10G_4009"/>
<dbReference type="EMBL" id="CP007139">
    <property type="protein sequence ID" value="AIE87377.1"/>
    <property type="molecule type" value="Genomic_DNA"/>
</dbReference>
<name>A0A068NVG8_FIMGI</name>
<proteinExistence type="predicted"/>
<gene>
    <name evidence="1" type="ORF">OP10G_4009</name>
</gene>
<dbReference type="SUPFAM" id="SSF54523">
    <property type="entry name" value="Pili subunits"/>
    <property type="match status" value="1"/>
</dbReference>
<protein>
    <submittedName>
        <fullName evidence="1">Uncharacterized protein</fullName>
    </submittedName>
</protein>
<keyword evidence="2" id="KW-1185">Reference proteome</keyword>
<dbReference type="STRING" id="661478.OP10G_4009"/>
<reference evidence="1 2" key="1">
    <citation type="journal article" date="2014" name="PLoS ONE">
        <title>The first complete genome sequence of the class fimbriimonadia in the phylum armatimonadetes.</title>
        <authorList>
            <person name="Hu Z.Y."/>
            <person name="Wang Y.Z."/>
            <person name="Im W.T."/>
            <person name="Wang S.Y."/>
            <person name="Zhao G.P."/>
            <person name="Zheng H.J."/>
            <person name="Quan Z.X."/>
        </authorList>
    </citation>
    <scope>NUCLEOTIDE SEQUENCE [LARGE SCALE GENOMIC DNA]</scope>
    <source>
        <strain evidence="1">Gsoil 348</strain>
    </source>
</reference>